<reference evidence="2 3" key="1">
    <citation type="submission" date="2022-07" db="EMBL/GenBank/DDBJ databases">
        <title>Novel species in genus cellulomonas.</title>
        <authorList>
            <person name="Ye L."/>
        </authorList>
    </citation>
    <scope>NUCLEOTIDE SEQUENCE [LARGE SCALE GENOMIC DNA]</scope>
    <source>
        <strain evidence="3">zg-Y338</strain>
    </source>
</reference>
<evidence type="ECO:0000313" key="2">
    <source>
        <dbReference type="EMBL" id="UUI76737.1"/>
    </source>
</evidence>
<organism evidence="2 3">
    <name type="scientific">Cellulomonas chengniuliangii</name>
    <dbReference type="NCBI Taxonomy" id="2968084"/>
    <lineage>
        <taxon>Bacteria</taxon>
        <taxon>Bacillati</taxon>
        <taxon>Actinomycetota</taxon>
        <taxon>Actinomycetes</taxon>
        <taxon>Micrococcales</taxon>
        <taxon>Cellulomonadaceae</taxon>
        <taxon>Cellulomonas</taxon>
    </lineage>
</organism>
<keyword evidence="3" id="KW-1185">Reference proteome</keyword>
<evidence type="ECO:0000313" key="3">
    <source>
        <dbReference type="Proteomes" id="UP001316189"/>
    </source>
</evidence>
<sequence length="65" mass="6279">MSARQDGQPAGATGNARAAREPAPRGAVPALASLAALSFEPWGDEGAGACADGVCDVPDAGAGDR</sequence>
<name>A0ABY5L1S1_9CELL</name>
<evidence type="ECO:0000256" key="1">
    <source>
        <dbReference type="SAM" id="MobiDB-lite"/>
    </source>
</evidence>
<dbReference type="RefSeq" id="WP_227569026.1">
    <property type="nucleotide sequence ID" value="NZ_CP101988.1"/>
</dbReference>
<accession>A0ABY5L1S1</accession>
<feature type="region of interest" description="Disordered" evidence="1">
    <location>
        <begin position="1"/>
        <end position="25"/>
    </location>
</feature>
<gene>
    <name evidence="2" type="ORF">NP064_07620</name>
</gene>
<dbReference type="Proteomes" id="UP001316189">
    <property type="component" value="Chromosome"/>
</dbReference>
<protein>
    <submittedName>
        <fullName evidence="2">Uncharacterized protein</fullName>
    </submittedName>
</protein>
<proteinExistence type="predicted"/>
<dbReference type="EMBL" id="CP101988">
    <property type="protein sequence ID" value="UUI76737.1"/>
    <property type="molecule type" value="Genomic_DNA"/>
</dbReference>